<evidence type="ECO:0000313" key="1">
    <source>
        <dbReference type="EMBL" id="ABD08018.1"/>
    </source>
</evidence>
<dbReference type="EMBL" id="CP000250">
    <property type="protein sequence ID" value="ABD08018.1"/>
    <property type="molecule type" value="Genomic_DNA"/>
</dbReference>
<gene>
    <name evidence="1" type="ordered locus">RPB_3322</name>
</gene>
<dbReference type="HOGENOM" id="CLU_2318280_0_0_5"/>
<reference evidence="1 2" key="1">
    <citation type="submission" date="2006-01" db="EMBL/GenBank/DDBJ databases">
        <title>Complete sequence of Rhodopseudomonas palustris HaA2.</title>
        <authorList>
            <consortium name="US DOE Joint Genome Institute"/>
            <person name="Copeland A."/>
            <person name="Lucas S."/>
            <person name="Lapidus A."/>
            <person name="Barry K."/>
            <person name="Detter J.C."/>
            <person name="Glavina T."/>
            <person name="Hammon N."/>
            <person name="Israni S."/>
            <person name="Pitluck S."/>
            <person name="Chain P."/>
            <person name="Malfatti S."/>
            <person name="Shin M."/>
            <person name="Vergez L."/>
            <person name="Schmutz J."/>
            <person name="Larimer F."/>
            <person name="Land M."/>
            <person name="Hauser L."/>
            <person name="Pelletier D.A."/>
            <person name="Kyrpides N."/>
            <person name="Anderson I."/>
            <person name="Oda Y."/>
            <person name="Harwood C.S."/>
            <person name="Richardson P."/>
        </authorList>
    </citation>
    <scope>NUCLEOTIDE SEQUENCE [LARGE SCALE GENOMIC DNA]</scope>
    <source>
        <strain evidence="1 2">HaA2</strain>
    </source>
</reference>
<name>Q2IUU2_RHOP2</name>
<evidence type="ECO:0000313" key="2">
    <source>
        <dbReference type="Proteomes" id="UP000008809"/>
    </source>
</evidence>
<dbReference type="AlphaFoldDB" id="Q2IUU2"/>
<accession>Q2IUU2</accession>
<keyword evidence="2" id="KW-1185">Reference proteome</keyword>
<dbReference type="Proteomes" id="UP000008809">
    <property type="component" value="Chromosome"/>
</dbReference>
<dbReference type="KEGG" id="rpb:RPB_3322"/>
<sequence>MVSSDGGFGGSAQPSPTIGQCLNGGMGWLEVECLRCRKRVSLPLSAIRRPSNSPVWALEAGLRRRFCATPRYRPPVRLIKLTAKREITPYPLDHLGDER</sequence>
<protein>
    <submittedName>
        <fullName evidence="1">Uncharacterized protein</fullName>
    </submittedName>
</protein>
<dbReference type="eggNOG" id="ENOG5032NCH">
    <property type="taxonomic scope" value="Bacteria"/>
</dbReference>
<organism evidence="1 2">
    <name type="scientific">Rhodopseudomonas palustris (strain HaA2)</name>
    <dbReference type="NCBI Taxonomy" id="316058"/>
    <lineage>
        <taxon>Bacteria</taxon>
        <taxon>Pseudomonadati</taxon>
        <taxon>Pseudomonadota</taxon>
        <taxon>Alphaproteobacteria</taxon>
        <taxon>Hyphomicrobiales</taxon>
        <taxon>Nitrobacteraceae</taxon>
        <taxon>Rhodopseudomonas</taxon>
    </lineage>
</organism>
<proteinExistence type="predicted"/>